<evidence type="ECO:0000256" key="16">
    <source>
        <dbReference type="SAM" id="MobiDB-lite"/>
    </source>
</evidence>
<dbReference type="InterPro" id="IPR001487">
    <property type="entry name" value="Bromodomain"/>
</dbReference>
<dbReference type="PANTHER" id="PTHR22880:SF240">
    <property type="entry name" value="BROMODOMAIN-CONTAINING PROTEIN 2"/>
    <property type="match status" value="1"/>
</dbReference>
<dbReference type="GO" id="GO:0006355">
    <property type="term" value="P:regulation of DNA-templated transcription"/>
    <property type="evidence" value="ECO:0007669"/>
    <property type="project" value="TreeGrafter"/>
</dbReference>
<dbReference type="Gene3D" id="1.20.920.10">
    <property type="entry name" value="Bromodomain-like"/>
    <property type="match status" value="2"/>
</dbReference>
<evidence type="ECO:0000313" key="19">
    <source>
        <dbReference type="Ensembl" id="ENSOABP00000019767.2"/>
    </source>
</evidence>
<name>A0A668T0G5_OREAU</name>
<dbReference type="Pfam" id="PF00439">
    <property type="entry name" value="Bromodomain"/>
    <property type="match status" value="2"/>
</dbReference>
<dbReference type="GO" id="GO:0000785">
    <property type="term" value="C:chromatin"/>
    <property type="evidence" value="ECO:0007669"/>
    <property type="project" value="TreeGrafter"/>
</dbReference>
<feature type="compositionally biased region" description="Basic residues" evidence="16">
    <location>
        <begin position="290"/>
        <end position="299"/>
    </location>
</feature>
<comment type="subcellular location">
    <subcellularLocation>
        <location evidence="2">Chromosome</location>
    </subcellularLocation>
    <subcellularLocation>
        <location evidence="1">Nucleus</location>
    </subcellularLocation>
</comment>
<feature type="region of interest" description="Disordered" evidence="16">
    <location>
        <begin position="914"/>
        <end position="1003"/>
    </location>
</feature>
<dbReference type="Ensembl" id="ENSOABT00000020356.2">
    <property type="protein sequence ID" value="ENSOABP00000019767.2"/>
    <property type="gene ID" value="ENSOABG00000009562.2"/>
</dbReference>
<feature type="compositionally biased region" description="Polar residues" evidence="16">
    <location>
        <begin position="925"/>
        <end position="938"/>
    </location>
</feature>
<dbReference type="PROSITE" id="PS50014">
    <property type="entry name" value="BROMODOMAIN_2"/>
    <property type="match status" value="2"/>
</dbReference>
<evidence type="ECO:0000259" key="17">
    <source>
        <dbReference type="PROSITE" id="PS50014"/>
    </source>
</evidence>
<sequence length="1018" mass="113871">MDIYGLTPCTCEMDGLLLTSWENLMKTWYEHRVSAKQFPGGFSPACNLDIAMSEVNVCPPVSGNPPPPEVINSKRRGRVTNQLQYLEKVVLQALWRHQYSWPFHQPVDAVALCLPDYYTIITNPMDLGTIKKRLKNSYYWQAVDCIDDFNTMFTNCYVYNQPGDDIVFMAKTLEKLFLQKLSKMPQEEFVVEVTTKDQQKGKNSNADALKHRSLVSEVVLQQTVTVIPPDVPQSSLPIQLSAQTDSTLSTEMSKKGLKRKAEPTTTSVITSSEVSPAEHSAPGMLISHRGSGRPIKRPKKDLPLFEAKKVRLSEQLRCCNDILKELLSKRHSAYAWPFYVPVDAAALGLHDYHDIITHPMDLSTIKKKMDQREYGNAKEFAADVRLMFSNCYKYNPPSNEVVHMARKLQEVFEARYLKLPHEAESCQTSHQQERGKGNRNGSLSTSESSVSKSSSSEEEFSSEEVAIRLANLEDQLKAVSDQLKKFVQDPMMKSRKREKLKKEKRSREKDIARLKNKSLKCKSVVQRIATSTSSSLKETRPPNLCESMEDVGSAPLAPMTYQEKKQLKLDINKLPGDKLGKLVKIIHTRESCLRDSTLEEIEVDFGILKPSTLRALQRFVAECLTKSVKNVTKNRPKPTGAMQTAKLKDGRTSQTVGKEQRLIGKKRSSAQVVASPNLSCSSSESSSGSSSDSSSSSSLSTACDVSDSESVLKKRKRKSKDHCQNVNKKVKHAAGKQMLGGADLTKAFVKTCQLFVNGQSVKEADKEGHPAQHDAALTCDDFTLSPPDLSALLSPMGSPVVPLDWAAARFEQGPVLSPLADSPLQSKDEIRPNFRYTADLPDNQLINVPNTDAASKSAEGEKPQIPQKDIVVKNTEPWMRLGRQRETVMPPAIKSSKESFQMFREKALKKKLLDESKEMEVPEKTSLQVPCKSEQNPQPVKDVSDLPGSICTEGPSDAPKHVEQQKAKETQPLTTQPSLDKERELARKRAQERREREAMSGIDLTLQRDVMTTFELEL</sequence>
<evidence type="ECO:0000259" key="18">
    <source>
        <dbReference type="PROSITE" id="PS51525"/>
    </source>
</evidence>
<dbReference type="SMART" id="SM00297">
    <property type="entry name" value="BROMO"/>
    <property type="match status" value="2"/>
</dbReference>
<feature type="compositionally biased region" description="Basic and acidic residues" evidence="16">
    <location>
        <begin position="979"/>
        <end position="998"/>
    </location>
</feature>
<dbReference type="Proteomes" id="UP000472276">
    <property type="component" value="Unassembled WGS sequence"/>
</dbReference>
<dbReference type="GO" id="GO:0006338">
    <property type="term" value="P:chromatin remodeling"/>
    <property type="evidence" value="ECO:0007669"/>
    <property type="project" value="TreeGrafter"/>
</dbReference>
<evidence type="ECO:0000256" key="13">
    <source>
        <dbReference type="ARBA" id="ARBA00044509"/>
    </source>
</evidence>
<dbReference type="InterPro" id="IPR018359">
    <property type="entry name" value="Bromodomain_CS"/>
</dbReference>
<keyword evidence="10" id="KW-0804">Transcription</keyword>
<dbReference type="InterPro" id="IPR027353">
    <property type="entry name" value="NET_dom"/>
</dbReference>
<evidence type="ECO:0000256" key="10">
    <source>
        <dbReference type="ARBA" id="ARBA00023163"/>
    </source>
</evidence>
<evidence type="ECO:0000256" key="9">
    <source>
        <dbReference type="ARBA" id="ARBA00023117"/>
    </source>
</evidence>
<feature type="domain" description="Bromo" evidence="17">
    <location>
        <begin position="330"/>
        <end position="402"/>
    </location>
</feature>
<organism evidence="19 20">
    <name type="scientific">Oreochromis aureus</name>
    <name type="common">Israeli tilapia</name>
    <name type="synonym">Chromis aureus</name>
    <dbReference type="NCBI Taxonomy" id="47969"/>
    <lineage>
        <taxon>Eukaryota</taxon>
        <taxon>Metazoa</taxon>
        <taxon>Chordata</taxon>
        <taxon>Craniata</taxon>
        <taxon>Vertebrata</taxon>
        <taxon>Euteleostomi</taxon>
        <taxon>Actinopterygii</taxon>
        <taxon>Neopterygii</taxon>
        <taxon>Teleostei</taxon>
        <taxon>Neoteleostei</taxon>
        <taxon>Acanthomorphata</taxon>
        <taxon>Ovalentaria</taxon>
        <taxon>Cichlomorphae</taxon>
        <taxon>Cichliformes</taxon>
        <taxon>Cichlidae</taxon>
        <taxon>African cichlids</taxon>
        <taxon>Pseudocrenilabrinae</taxon>
        <taxon>Oreochromini</taxon>
        <taxon>Oreochromis</taxon>
    </lineage>
</organism>
<evidence type="ECO:0000256" key="3">
    <source>
        <dbReference type="ARBA" id="ARBA00022454"/>
    </source>
</evidence>
<dbReference type="Pfam" id="PF17105">
    <property type="entry name" value="BRD4_CDT"/>
    <property type="match status" value="1"/>
</dbReference>
<dbReference type="Pfam" id="PF17035">
    <property type="entry name" value="BET"/>
    <property type="match status" value="1"/>
</dbReference>
<keyword evidence="8" id="KW-0805">Transcription regulation</keyword>
<dbReference type="InterPro" id="IPR043508">
    <property type="entry name" value="Bromo_Brdt_I"/>
</dbReference>
<evidence type="ECO:0000256" key="12">
    <source>
        <dbReference type="ARBA" id="ARBA00040998"/>
    </source>
</evidence>
<keyword evidence="4" id="KW-0597">Phosphoprotein</keyword>
<feature type="region of interest" description="Disordered" evidence="16">
    <location>
        <begin position="631"/>
        <end position="732"/>
    </location>
</feature>
<proteinExistence type="inferred from homology"/>
<evidence type="ECO:0000256" key="14">
    <source>
        <dbReference type="ARBA" id="ARBA00046861"/>
    </source>
</evidence>
<comment type="similarity">
    <text evidence="13">Belongs to the BET family.</text>
</comment>
<feature type="region of interest" description="Disordered" evidence="16">
    <location>
        <begin position="487"/>
        <end position="509"/>
    </location>
</feature>
<keyword evidence="20" id="KW-1185">Reference proteome</keyword>
<keyword evidence="7" id="KW-0007">Acetylation</keyword>
<feature type="compositionally biased region" description="Low complexity" evidence="16">
    <location>
        <begin position="263"/>
        <end position="275"/>
    </location>
</feature>
<dbReference type="InterPro" id="IPR050935">
    <property type="entry name" value="Bromo_chromatin_reader"/>
</dbReference>
<dbReference type="AlphaFoldDB" id="A0A668T0G5"/>
<feature type="compositionally biased region" description="Basic residues" evidence="16">
    <location>
        <begin position="493"/>
        <end position="504"/>
    </location>
</feature>
<protein>
    <recommendedName>
        <fullName evidence="12">Bromodomain-containing protein 2</fullName>
    </recommendedName>
</protein>
<evidence type="ECO:0000256" key="5">
    <source>
        <dbReference type="ARBA" id="ARBA00022737"/>
    </source>
</evidence>
<dbReference type="PROSITE" id="PS00633">
    <property type="entry name" value="BROMODOMAIN_1"/>
    <property type="match status" value="2"/>
</dbReference>
<feature type="domain" description="NET" evidence="18">
    <location>
        <begin position="549"/>
        <end position="631"/>
    </location>
</feature>
<evidence type="ECO:0000313" key="20">
    <source>
        <dbReference type="Proteomes" id="UP000472276"/>
    </source>
</evidence>
<evidence type="ECO:0000256" key="6">
    <source>
        <dbReference type="ARBA" id="ARBA00022853"/>
    </source>
</evidence>
<feature type="compositionally biased region" description="Basic and acidic residues" evidence="16">
    <location>
        <begin position="914"/>
        <end position="923"/>
    </location>
</feature>
<feature type="compositionally biased region" description="Low complexity" evidence="16">
    <location>
        <begin position="442"/>
        <end position="454"/>
    </location>
</feature>
<dbReference type="InterPro" id="IPR036427">
    <property type="entry name" value="Bromodomain-like_sf"/>
</dbReference>
<evidence type="ECO:0000256" key="15">
    <source>
        <dbReference type="PROSITE-ProRule" id="PRU00035"/>
    </source>
</evidence>
<dbReference type="CDD" id="cd05498">
    <property type="entry name" value="Bromo_Brdt_II_like"/>
    <property type="match status" value="1"/>
</dbReference>
<dbReference type="GO" id="GO:0005634">
    <property type="term" value="C:nucleus"/>
    <property type="evidence" value="ECO:0007669"/>
    <property type="project" value="UniProtKB-SubCell"/>
</dbReference>
<dbReference type="PROSITE" id="PS51525">
    <property type="entry name" value="NET"/>
    <property type="match status" value="1"/>
</dbReference>
<gene>
    <name evidence="19" type="primary">BRDT</name>
</gene>
<reference evidence="19" key="1">
    <citation type="submission" date="2025-08" db="UniProtKB">
        <authorList>
            <consortium name="Ensembl"/>
        </authorList>
    </citation>
    <scope>IDENTIFICATION</scope>
</reference>
<dbReference type="PANTHER" id="PTHR22880">
    <property type="entry name" value="FALZ-RELATED BROMODOMAIN-CONTAINING PROTEINS"/>
    <property type="match status" value="1"/>
</dbReference>
<evidence type="ECO:0000256" key="11">
    <source>
        <dbReference type="ARBA" id="ARBA00023242"/>
    </source>
</evidence>
<feature type="region of interest" description="Disordered" evidence="16">
    <location>
        <begin position="242"/>
        <end position="299"/>
    </location>
</feature>
<dbReference type="InterPro" id="IPR038336">
    <property type="entry name" value="NET_sf"/>
</dbReference>
<comment type="subunit">
    <text evidence="14">Homodimer. Interacts with E2F1. Interacts with (acetylated) STAT3; promoting STAT3 recruitment to chromatin. Interacts with CTCF; promoting BRD2 recruitment to chromatin.</text>
</comment>
<dbReference type="PRINTS" id="PR00503">
    <property type="entry name" value="BROMODOMAIN"/>
</dbReference>
<evidence type="ECO:0000256" key="4">
    <source>
        <dbReference type="ARBA" id="ARBA00022553"/>
    </source>
</evidence>
<dbReference type="CDD" id="cd05497">
    <property type="entry name" value="Bromo_Brdt_I_like"/>
    <property type="match status" value="1"/>
</dbReference>
<dbReference type="FunFam" id="1.20.920.10:FF:000003">
    <property type="entry name" value="Bromodomain-containing protein 2"/>
    <property type="match status" value="1"/>
</dbReference>
<feature type="compositionally biased region" description="Polar residues" evidence="16">
    <location>
        <begin position="669"/>
        <end position="678"/>
    </location>
</feature>
<keyword evidence="6" id="KW-0156">Chromatin regulator</keyword>
<dbReference type="Gene3D" id="1.20.1270.220">
    <property type="match status" value="1"/>
</dbReference>
<evidence type="ECO:0000256" key="2">
    <source>
        <dbReference type="ARBA" id="ARBA00004286"/>
    </source>
</evidence>
<keyword evidence="5" id="KW-0677">Repeat</keyword>
<feature type="region of interest" description="Disordered" evidence="16">
    <location>
        <begin position="423"/>
        <end position="458"/>
    </location>
</feature>
<keyword evidence="3" id="KW-0158">Chromosome</keyword>
<feature type="compositionally biased region" description="Polar residues" evidence="16">
    <location>
        <begin position="242"/>
        <end position="251"/>
    </location>
</feature>
<evidence type="ECO:0000256" key="1">
    <source>
        <dbReference type="ARBA" id="ARBA00004123"/>
    </source>
</evidence>
<feature type="domain" description="Bromo" evidence="17">
    <location>
        <begin position="95"/>
        <end position="167"/>
    </location>
</feature>
<feature type="compositionally biased region" description="Low complexity" evidence="16">
    <location>
        <begin position="679"/>
        <end position="705"/>
    </location>
</feature>
<evidence type="ECO:0000256" key="8">
    <source>
        <dbReference type="ARBA" id="ARBA00023015"/>
    </source>
</evidence>
<dbReference type="InterPro" id="IPR043509">
    <property type="entry name" value="Bromo_Brdt_II"/>
</dbReference>
<dbReference type="SUPFAM" id="SSF47370">
    <property type="entry name" value="Bromodomain"/>
    <property type="match status" value="2"/>
</dbReference>
<feature type="compositionally biased region" description="Basic and acidic residues" evidence="16">
    <location>
        <begin position="958"/>
        <end position="969"/>
    </location>
</feature>
<dbReference type="InterPro" id="IPR031354">
    <property type="entry name" value="BRD4_CDT"/>
</dbReference>
<keyword evidence="9 15" id="KW-0103">Bromodomain</keyword>
<accession>A0A668T0G5</accession>
<evidence type="ECO:0000256" key="7">
    <source>
        <dbReference type="ARBA" id="ARBA00022990"/>
    </source>
</evidence>
<keyword evidence="11" id="KW-0539">Nucleus</keyword>
<dbReference type="FunFam" id="1.20.920.10:FF:000002">
    <property type="entry name" value="Bromodomain-containing protein 4"/>
    <property type="match status" value="1"/>
</dbReference>
<reference evidence="19" key="2">
    <citation type="submission" date="2025-09" db="UniProtKB">
        <authorList>
            <consortium name="Ensembl"/>
        </authorList>
    </citation>
    <scope>IDENTIFICATION</scope>
</reference>